<keyword evidence="1" id="KW-0472">Membrane</keyword>
<accession>A0A0T9QDR4</accession>
<name>A0A0T9QDR4_9GAMM</name>
<reference evidence="3" key="1">
    <citation type="submission" date="2015-03" db="EMBL/GenBank/DDBJ databases">
        <authorList>
            <consortium name="Pathogen Informatics"/>
            <person name="Murphy D."/>
        </authorList>
    </citation>
    <scope>NUCLEOTIDE SEQUENCE [LARGE SCALE GENOMIC DNA]</scope>
    <source>
        <strain evidence="3">IP6945</strain>
    </source>
</reference>
<keyword evidence="3" id="KW-1185">Reference proteome</keyword>
<keyword evidence="1" id="KW-1133">Transmembrane helix</keyword>
<dbReference type="EMBL" id="CQAW01000016">
    <property type="protein sequence ID" value="CNI06580.1"/>
    <property type="molecule type" value="Genomic_DNA"/>
</dbReference>
<protein>
    <submittedName>
        <fullName evidence="2">Uncharacterized protein</fullName>
    </submittedName>
</protein>
<evidence type="ECO:0000313" key="2">
    <source>
        <dbReference type="EMBL" id="CNI06580.1"/>
    </source>
</evidence>
<sequence length="315" mass="35778">MTITDFLIMNQNTDAIVEAIESLRPTTDYAKDYLFPVALAFGSAFFGGLSAVYINKIQGLQRIARDNLVTSIQAVALAQDCISHLVSIKANYIDIDSDEPLARAMAFATIVTKFEDVTFSTNGLYFIRSIPTANKTCFESIAWKIKHRILKMKVKTPSPEELRKTWRNSVRVGAMFGNYNEAMGLLRFRNELSEQVKEKIPLDSNGLTLEKFQIILGHKLCGGYVDITESSIALIDNLIVEFHHFLLEFPAIAASNIELSRIREWGGIPTYENKQESYLKCLEPIIKPDFSKFSTYTGMSEQDAKKRYMFKSWYD</sequence>
<evidence type="ECO:0000313" key="3">
    <source>
        <dbReference type="Proteomes" id="UP000041882"/>
    </source>
</evidence>
<dbReference type="RefSeq" id="WP_050115607.1">
    <property type="nucleotide sequence ID" value="NZ_CQAW01000016.1"/>
</dbReference>
<organism evidence="2 3">
    <name type="scientific">Yersinia thracica</name>
    <dbReference type="NCBI Taxonomy" id="2890319"/>
    <lineage>
        <taxon>Bacteria</taxon>
        <taxon>Pseudomonadati</taxon>
        <taxon>Pseudomonadota</taxon>
        <taxon>Gammaproteobacteria</taxon>
        <taxon>Enterobacterales</taxon>
        <taxon>Yersiniaceae</taxon>
        <taxon>Yersinia</taxon>
    </lineage>
</organism>
<proteinExistence type="predicted"/>
<keyword evidence="1" id="KW-0812">Transmembrane</keyword>
<dbReference type="AlphaFoldDB" id="A0A0T9QDR4"/>
<evidence type="ECO:0000256" key="1">
    <source>
        <dbReference type="SAM" id="Phobius"/>
    </source>
</evidence>
<gene>
    <name evidence="2" type="ORF">ERS008472_03120</name>
</gene>
<dbReference type="Proteomes" id="UP000041882">
    <property type="component" value="Unassembled WGS sequence"/>
</dbReference>
<feature type="transmembrane region" description="Helical" evidence="1">
    <location>
        <begin position="33"/>
        <end position="55"/>
    </location>
</feature>